<name>A0A438BUW0_VITVI</name>
<dbReference type="AlphaFoldDB" id="A0A438BUW0"/>
<sequence>MSEASRYGRSWFAVECKSFELLVEDVGGKLRGCIWERCRGVSSWIRREGTGWRLEHSRGETVRPWSGFLNRVPGLWRSRGSSREEGVDVKDFRGGSKAQDREGRRSSLAGIGGNGVAGEEGTVGPVFGGLVGLRVAWLGRGLLLFEFEFLCEAKQVLARGKRRIKENFLHLVKWNLEVGCFLRVSNGPGRAWPPGPEE</sequence>
<proteinExistence type="predicted"/>
<evidence type="ECO:0000313" key="3">
    <source>
        <dbReference type="Proteomes" id="UP000288805"/>
    </source>
</evidence>
<dbReference type="EMBL" id="QGNW01002611">
    <property type="protein sequence ID" value="RVW14785.1"/>
    <property type="molecule type" value="Genomic_DNA"/>
</dbReference>
<accession>A0A438BUW0</accession>
<feature type="compositionally biased region" description="Basic and acidic residues" evidence="1">
    <location>
        <begin position="92"/>
        <end position="105"/>
    </location>
</feature>
<comment type="caution">
    <text evidence="2">The sequence shown here is derived from an EMBL/GenBank/DDBJ whole genome shotgun (WGS) entry which is preliminary data.</text>
</comment>
<feature type="region of interest" description="Disordered" evidence="1">
    <location>
        <begin position="92"/>
        <end position="113"/>
    </location>
</feature>
<organism evidence="2 3">
    <name type="scientific">Vitis vinifera</name>
    <name type="common">Grape</name>
    <dbReference type="NCBI Taxonomy" id="29760"/>
    <lineage>
        <taxon>Eukaryota</taxon>
        <taxon>Viridiplantae</taxon>
        <taxon>Streptophyta</taxon>
        <taxon>Embryophyta</taxon>
        <taxon>Tracheophyta</taxon>
        <taxon>Spermatophyta</taxon>
        <taxon>Magnoliopsida</taxon>
        <taxon>eudicotyledons</taxon>
        <taxon>Gunneridae</taxon>
        <taxon>Pentapetalae</taxon>
        <taxon>rosids</taxon>
        <taxon>Vitales</taxon>
        <taxon>Vitaceae</taxon>
        <taxon>Viteae</taxon>
        <taxon>Vitis</taxon>
    </lineage>
</organism>
<gene>
    <name evidence="2" type="ORF">CK203_091017</name>
</gene>
<evidence type="ECO:0000313" key="2">
    <source>
        <dbReference type="EMBL" id="RVW14785.1"/>
    </source>
</evidence>
<reference evidence="2 3" key="1">
    <citation type="journal article" date="2018" name="PLoS Genet.">
        <title>Population sequencing reveals clonal diversity and ancestral inbreeding in the grapevine cultivar Chardonnay.</title>
        <authorList>
            <person name="Roach M.J."/>
            <person name="Johnson D.L."/>
            <person name="Bohlmann J."/>
            <person name="van Vuuren H.J."/>
            <person name="Jones S.J."/>
            <person name="Pretorius I.S."/>
            <person name="Schmidt S.A."/>
            <person name="Borneman A.R."/>
        </authorList>
    </citation>
    <scope>NUCLEOTIDE SEQUENCE [LARGE SCALE GENOMIC DNA]</scope>
    <source>
        <strain evidence="3">cv. Chardonnay</strain>
        <tissue evidence="2">Leaf</tissue>
    </source>
</reference>
<evidence type="ECO:0000256" key="1">
    <source>
        <dbReference type="SAM" id="MobiDB-lite"/>
    </source>
</evidence>
<evidence type="ECO:0008006" key="4">
    <source>
        <dbReference type="Google" id="ProtNLM"/>
    </source>
</evidence>
<protein>
    <recommendedName>
        <fullName evidence="4">DUF4283 domain-containing protein</fullName>
    </recommendedName>
</protein>
<dbReference type="Proteomes" id="UP000288805">
    <property type="component" value="Unassembled WGS sequence"/>
</dbReference>